<evidence type="ECO:0000256" key="6">
    <source>
        <dbReference type="ARBA" id="ARBA00022989"/>
    </source>
</evidence>
<dbReference type="Gene3D" id="1.10.357.140">
    <property type="entry name" value="UbiA prenyltransferase"/>
    <property type="match status" value="1"/>
</dbReference>
<comment type="subcellular location">
    <subcellularLocation>
        <location evidence="8">Cell membrane</location>
        <topology evidence="8">Multi-pass membrane protein</topology>
    </subcellularLocation>
    <subcellularLocation>
        <location evidence="1">Membrane</location>
        <topology evidence="1">Multi-pass membrane protein</topology>
    </subcellularLocation>
</comment>
<comment type="similarity">
    <text evidence="8">Belongs to the MenA family. Type 1 subfamily.</text>
</comment>
<name>A0A0B9A5L1_BRELN</name>
<proteinExistence type="inferred from homology"/>
<evidence type="ECO:0000256" key="9">
    <source>
        <dbReference type="NCBIfam" id="TIGR00751"/>
    </source>
</evidence>
<dbReference type="EC" id="2.5.1.74" evidence="8 9"/>
<evidence type="ECO:0000313" key="11">
    <source>
        <dbReference type="Proteomes" id="UP000031488"/>
    </source>
</evidence>
<keyword evidence="11" id="KW-1185">Reference proteome</keyword>
<dbReference type="OrthoDB" id="9767568at2"/>
<evidence type="ECO:0000256" key="2">
    <source>
        <dbReference type="ARBA" id="ARBA00022428"/>
    </source>
</evidence>
<dbReference type="PIRSF" id="PIRSF005355">
    <property type="entry name" value="UBIAD1"/>
    <property type="match status" value="1"/>
</dbReference>
<dbReference type="CDD" id="cd13962">
    <property type="entry name" value="PT_UbiA_UBIAD1"/>
    <property type="match status" value="1"/>
</dbReference>
<evidence type="ECO:0000256" key="3">
    <source>
        <dbReference type="ARBA" id="ARBA00022475"/>
    </source>
</evidence>
<comment type="caution">
    <text evidence="10">The sequence shown here is derived from an EMBL/GenBank/DDBJ whole genome shotgun (WGS) entry which is preliminary data.</text>
</comment>
<dbReference type="PANTHER" id="PTHR13929">
    <property type="entry name" value="1,4-DIHYDROXY-2-NAPHTHOATE OCTAPRENYLTRANSFERASE"/>
    <property type="match status" value="1"/>
</dbReference>
<feature type="transmembrane region" description="Helical" evidence="8">
    <location>
        <begin position="190"/>
        <end position="211"/>
    </location>
</feature>
<dbReference type="NCBIfam" id="TIGR00751">
    <property type="entry name" value="menA"/>
    <property type="match status" value="1"/>
</dbReference>
<evidence type="ECO:0000256" key="8">
    <source>
        <dbReference type="HAMAP-Rule" id="MF_01937"/>
    </source>
</evidence>
<feature type="transmembrane region" description="Helical" evidence="8">
    <location>
        <begin position="112"/>
        <end position="130"/>
    </location>
</feature>
<dbReference type="InterPro" id="IPR044878">
    <property type="entry name" value="UbiA_sf"/>
</dbReference>
<dbReference type="GO" id="GO:0042371">
    <property type="term" value="P:vitamin K biosynthetic process"/>
    <property type="evidence" value="ECO:0007669"/>
    <property type="project" value="TreeGrafter"/>
</dbReference>
<comment type="catalytic activity">
    <reaction evidence="8">
        <text>an all-trans-polyprenyl diphosphate + 1,4-dihydroxy-2-naphthoate + H(+) = a 2-demethylmenaquinol + CO2 + diphosphate</text>
        <dbReference type="Rhea" id="RHEA:26478"/>
        <dbReference type="Rhea" id="RHEA-COMP:9563"/>
        <dbReference type="Rhea" id="RHEA-COMP:9564"/>
        <dbReference type="ChEBI" id="CHEBI:11173"/>
        <dbReference type="ChEBI" id="CHEBI:15378"/>
        <dbReference type="ChEBI" id="CHEBI:16526"/>
        <dbReference type="ChEBI" id="CHEBI:33019"/>
        <dbReference type="ChEBI" id="CHEBI:55437"/>
        <dbReference type="ChEBI" id="CHEBI:58914"/>
        <dbReference type="EC" id="2.5.1.74"/>
    </reaction>
</comment>
<dbReference type="GO" id="GO:0009234">
    <property type="term" value="P:menaquinone biosynthetic process"/>
    <property type="evidence" value="ECO:0007669"/>
    <property type="project" value="UniProtKB-UniRule"/>
</dbReference>
<keyword evidence="6 8" id="KW-1133">Transmembrane helix</keyword>
<dbReference type="HAMAP" id="MF_01937">
    <property type="entry name" value="MenA_1"/>
    <property type="match status" value="1"/>
</dbReference>
<feature type="transmembrane region" description="Helical" evidence="8">
    <location>
        <begin position="18"/>
        <end position="42"/>
    </location>
</feature>
<protein>
    <recommendedName>
        <fullName evidence="8 9">1,4-dihydroxy-2-naphthoate octaprenyltransferase</fullName>
        <shortName evidence="8">DHNA-octaprenyltransferase</shortName>
        <ecNumber evidence="8 9">2.5.1.74</ecNumber>
    </recommendedName>
</protein>
<feature type="transmembrane region" description="Helical" evidence="8">
    <location>
        <begin position="165"/>
        <end position="184"/>
    </location>
</feature>
<dbReference type="InterPro" id="IPR026046">
    <property type="entry name" value="UBIAD1"/>
</dbReference>
<keyword evidence="4 8" id="KW-0808">Transferase</keyword>
<feature type="transmembrane region" description="Helical" evidence="8">
    <location>
        <begin position="232"/>
        <end position="253"/>
    </location>
</feature>
<evidence type="ECO:0000256" key="4">
    <source>
        <dbReference type="ARBA" id="ARBA00022679"/>
    </source>
</evidence>
<dbReference type="PATRIC" id="fig|1703.6.peg.246"/>
<evidence type="ECO:0000256" key="7">
    <source>
        <dbReference type="ARBA" id="ARBA00023136"/>
    </source>
</evidence>
<dbReference type="Proteomes" id="UP000031488">
    <property type="component" value="Unassembled WGS sequence"/>
</dbReference>
<keyword evidence="7 8" id="KW-0472">Membrane</keyword>
<feature type="transmembrane region" description="Helical" evidence="8">
    <location>
        <begin position="290"/>
        <end position="309"/>
    </location>
</feature>
<comment type="pathway">
    <text evidence="8">Quinol/quinone metabolism; menaquinone biosynthesis; menaquinol from 1,4-dihydroxy-2-naphthoate: step 1/2.</text>
</comment>
<gene>
    <name evidence="8" type="primary">menA</name>
    <name evidence="10" type="ORF">AE0388_0362</name>
</gene>
<sequence length="310" mass="32088">MADAAQWISGARLRTLPLALAPVLIGTGAAIGSLGGFTAFILDDISGKDDHVSFGQILLRGFLALLVSLCLQIGSNYANDYSDGIRGTDDERVGPVRLTATGAAEPHEVKRAAFIFFGLAGVSGIVLILISQAWWFLIVGAAAVAAAWFYTGGRRPYGYMGLGEVFVFVFFGLVATLGTMWMQVGHLSLSGWAGAVSIGSLASAVLMVNNLRDIPTDIEADKITLAVRMGDNAARIAYAVLVLLPFALLALAILDGHPAVALAILALVPALNPLKTVLSGTTGPGLIPPIKSTGLTGLAFSALMGLGLAL</sequence>
<dbReference type="PANTHER" id="PTHR13929:SF0">
    <property type="entry name" value="UBIA PRENYLTRANSFERASE DOMAIN-CONTAINING PROTEIN 1"/>
    <property type="match status" value="1"/>
</dbReference>
<accession>A0A0B9A5L1</accession>
<dbReference type="AlphaFoldDB" id="A0A0B9A5L1"/>
<keyword evidence="3 8" id="KW-1003">Cell membrane</keyword>
<dbReference type="EMBL" id="JTJZ01000011">
    <property type="protein sequence ID" value="KHS54155.1"/>
    <property type="molecule type" value="Genomic_DNA"/>
</dbReference>
<comment type="function">
    <text evidence="8">Conversion of 1,4-dihydroxy-2-naphthoate (DHNA) to demethylmenaquinone (DMK).</text>
</comment>
<dbReference type="Pfam" id="PF01040">
    <property type="entry name" value="UbiA"/>
    <property type="match status" value="1"/>
</dbReference>
<evidence type="ECO:0000256" key="5">
    <source>
        <dbReference type="ARBA" id="ARBA00022692"/>
    </source>
</evidence>
<reference evidence="10 11" key="1">
    <citation type="submission" date="2014-11" db="EMBL/GenBank/DDBJ databases">
        <title>Draft Genome Sequence of Brevibacterium linens AE038-8.</title>
        <authorList>
            <person name="Maizel D."/>
            <person name="Utturkar S.M."/>
            <person name="Brown S.D."/>
            <person name="Ferrero M."/>
            <person name="Rosen B.P."/>
        </authorList>
    </citation>
    <scope>NUCLEOTIDE SEQUENCE [LARGE SCALE GENOMIC DNA]</scope>
    <source>
        <strain evidence="10 11">AE038-8</strain>
    </source>
</reference>
<evidence type="ECO:0000313" key="10">
    <source>
        <dbReference type="EMBL" id="KHS54155.1"/>
    </source>
</evidence>
<dbReference type="STRING" id="1703.BLSMQ_1066"/>
<dbReference type="InterPro" id="IPR004657">
    <property type="entry name" value="MenA"/>
</dbReference>
<dbReference type="RefSeq" id="WP_039206539.1">
    <property type="nucleotide sequence ID" value="NZ_JTJZ01000011.1"/>
</dbReference>
<keyword evidence="5 8" id="KW-0812">Transmembrane</keyword>
<feature type="transmembrane region" description="Helical" evidence="8">
    <location>
        <begin position="54"/>
        <end position="74"/>
    </location>
</feature>
<feature type="transmembrane region" description="Helical" evidence="8">
    <location>
        <begin position="136"/>
        <end position="153"/>
    </location>
</feature>
<organism evidence="10 11">
    <name type="scientific">Brevibacterium linens</name>
    <dbReference type="NCBI Taxonomy" id="1703"/>
    <lineage>
        <taxon>Bacteria</taxon>
        <taxon>Bacillati</taxon>
        <taxon>Actinomycetota</taxon>
        <taxon>Actinomycetes</taxon>
        <taxon>Micrococcales</taxon>
        <taxon>Brevibacteriaceae</taxon>
        <taxon>Brevibacterium</taxon>
    </lineage>
</organism>
<dbReference type="UniPathway" id="UPA00079">
    <property type="reaction ID" value="UER00168"/>
</dbReference>
<dbReference type="InterPro" id="IPR000537">
    <property type="entry name" value="UbiA_prenyltransferase"/>
</dbReference>
<dbReference type="GO" id="GO:0005886">
    <property type="term" value="C:plasma membrane"/>
    <property type="evidence" value="ECO:0007669"/>
    <property type="project" value="UniProtKB-SubCell"/>
</dbReference>
<keyword evidence="2 8" id="KW-0474">Menaquinone biosynthesis</keyword>
<dbReference type="GO" id="GO:0046428">
    <property type="term" value="F:1,4-dihydroxy-2-naphthoate polyprenyltransferase activity"/>
    <property type="evidence" value="ECO:0007669"/>
    <property type="project" value="UniProtKB-UniRule"/>
</dbReference>
<dbReference type="NCBIfam" id="NF004751">
    <property type="entry name" value="PRK06080.1-3"/>
    <property type="match status" value="1"/>
</dbReference>
<evidence type="ECO:0000256" key="1">
    <source>
        <dbReference type="ARBA" id="ARBA00004141"/>
    </source>
</evidence>